<dbReference type="InterPro" id="IPR000719">
    <property type="entry name" value="Prot_kinase_dom"/>
</dbReference>
<dbReference type="InterPro" id="IPR004146">
    <property type="entry name" value="DC1"/>
</dbReference>
<evidence type="ECO:0000313" key="6">
    <source>
        <dbReference type="Proteomes" id="UP000604825"/>
    </source>
</evidence>
<accession>A0A811QDX1</accession>
<dbReference type="FunFam" id="3.30.200.20:FF:000465">
    <property type="entry name" value="Cysteine-rich receptor-like protein kinase 6"/>
    <property type="match status" value="1"/>
</dbReference>
<dbReference type="InterPro" id="IPR011009">
    <property type="entry name" value="Kinase-like_dom_sf"/>
</dbReference>
<dbReference type="InterPro" id="IPR046349">
    <property type="entry name" value="C1-like_sf"/>
</dbReference>
<dbReference type="AlphaFoldDB" id="A0A811QDX1"/>
<keyword evidence="1" id="KW-0677">Repeat</keyword>
<dbReference type="Pfam" id="PF03107">
    <property type="entry name" value="C1_2"/>
    <property type="match status" value="1"/>
</dbReference>
<keyword evidence="6" id="KW-1185">Reference proteome</keyword>
<comment type="caution">
    <text evidence="5">The sequence shown here is derived from an EMBL/GenBank/DDBJ whole genome shotgun (WGS) entry which is preliminary data.</text>
</comment>
<dbReference type="PROSITE" id="PS50011">
    <property type="entry name" value="PROTEIN_KINASE_DOM"/>
    <property type="match status" value="1"/>
</dbReference>
<evidence type="ECO:0000259" key="4">
    <source>
        <dbReference type="PROSITE" id="PS50011"/>
    </source>
</evidence>
<feature type="binding site" evidence="2">
    <location>
        <position position="55"/>
    </location>
    <ligand>
        <name>ATP</name>
        <dbReference type="ChEBI" id="CHEBI:30616"/>
    </ligand>
</feature>
<evidence type="ECO:0000313" key="5">
    <source>
        <dbReference type="EMBL" id="CAD6257448.1"/>
    </source>
</evidence>
<dbReference type="InterPro" id="IPR017441">
    <property type="entry name" value="Protein_kinase_ATP_BS"/>
</dbReference>
<protein>
    <recommendedName>
        <fullName evidence="4">Protein kinase domain-containing protein</fullName>
    </recommendedName>
</protein>
<name>A0A811QDX1_9POAL</name>
<dbReference type="Gene3D" id="3.30.200.20">
    <property type="entry name" value="Phosphorylase Kinase, domain 1"/>
    <property type="match status" value="1"/>
</dbReference>
<dbReference type="PROSITE" id="PS00107">
    <property type="entry name" value="PROTEIN_KINASE_ATP"/>
    <property type="match status" value="1"/>
</dbReference>
<organism evidence="5 6">
    <name type="scientific">Miscanthus lutarioriparius</name>
    <dbReference type="NCBI Taxonomy" id="422564"/>
    <lineage>
        <taxon>Eukaryota</taxon>
        <taxon>Viridiplantae</taxon>
        <taxon>Streptophyta</taxon>
        <taxon>Embryophyta</taxon>
        <taxon>Tracheophyta</taxon>
        <taxon>Spermatophyta</taxon>
        <taxon>Magnoliopsida</taxon>
        <taxon>Liliopsida</taxon>
        <taxon>Poales</taxon>
        <taxon>Poaceae</taxon>
        <taxon>PACMAD clade</taxon>
        <taxon>Panicoideae</taxon>
        <taxon>Andropogonodae</taxon>
        <taxon>Andropogoneae</taxon>
        <taxon>Saccharinae</taxon>
        <taxon>Miscanthus</taxon>
    </lineage>
</organism>
<evidence type="ECO:0000256" key="1">
    <source>
        <dbReference type="ARBA" id="ARBA00022737"/>
    </source>
</evidence>
<evidence type="ECO:0000256" key="2">
    <source>
        <dbReference type="PROSITE-ProRule" id="PRU10141"/>
    </source>
</evidence>
<dbReference type="OrthoDB" id="694080at2759"/>
<dbReference type="Gene3D" id="1.10.510.10">
    <property type="entry name" value="Transferase(Phosphotransferase) domain 1"/>
    <property type="match status" value="1"/>
</dbReference>
<feature type="domain" description="Protein kinase" evidence="4">
    <location>
        <begin position="27"/>
        <end position="480"/>
    </location>
</feature>
<dbReference type="GO" id="GO:0005524">
    <property type="term" value="F:ATP binding"/>
    <property type="evidence" value="ECO:0007669"/>
    <property type="project" value="UniProtKB-UniRule"/>
</dbReference>
<keyword evidence="2" id="KW-0547">Nucleotide-binding</keyword>
<proteinExistence type="predicted"/>
<feature type="region of interest" description="Disordered" evidence="3">
    <location>
        <begin position="322"/>
        <end position="343"/>
    </location>
</feature>
<evidence type="ECO:0000256" key="3">
    <source>
        <dbReference type="SAM" id="MobiDB-lite"/>
    </source>
</evidence>
<dbReference type="Pfam" id="PF00069">
    <property type="entry name" value="Pkinase"/>
    <property type="match status" value="2"/>
</dbReference>
<dbReference type="PANTHER" id="PTHR45707">
    <property type="entry name" value="C2 CALCIUM/LIPID-BINDING PLANT PHOSPHORIBOSYLTRANSFERASE FAMILY PROTEIN"/>
    <property type="match status" value="1"/>
</dbReference>
<dbReference type="Proteomes" id="UP000604825">
    <property type="component" value="Unassembled WGS sequence"/>
</dbReference>
<dbReference type="EMBL" id="CAJGYO010000010">
    <property type="protein sequence ID" value="CAD6257448.1"/>
    <property type="molecule type" value="Genomic_DNA"/>
</dbReference>
<dbReference type="PANTHER" id="PTHR45707:SF76">
    <property type="entry name" value="PROTEIN KINASE DOMAIN-CONTAINING PROTEIN"/>
    <property type="match status" value="1"/>
</dbReference>
<sequence>MTTVRESATDNPTKLPYELIKSITNNFSKDQELGRGAFGQVFKGVLEDGEEVAVKMLRFMGNTNDQQFENEFDILKRLKHPNIVRLVGFCNEAKEELVEYNGKLIVCQRIHRALCLEYMPKGSLGKLLTGCGYLPPEFINYQVISKDYDIYSLGVIITKIITGITGYSDVADMGAQEFVEHVHENWKKCLQEIPMYASLEVDCYQVKRCIVIARRCMENDRHKRPIIEDIVSDLDEMGNFKLDSQLPLEKVSLLPIRKKKNQKRKRAMKLGLGRVSSAGSPDGIYHGANQAFPFAWLDELLPPQTLDFDYLRLGLGLMPGQQNVWESPAPKQTDPEKQKRGNVHSDLLSEISHPAHPEHKLKLMMDASAPFLCDGCKEPGYGPRYTCDRGGGGQSLDLHTRCALAGDPLFDLHSLVLPLFGYGKQFEFRVLQEAPSPPVQEEGRRVCDACGEATRGFVYHCSDKDLDLHPCCASLPDRFLQDGRAFDLHRRASRPCALCPEDEGRRRWFWAYRCYVDGDEVVELHVACLKEMVRRSWEACYLNRGRG</sequence>
<keyword evidence="2" id="KW-0067">ATP-binding</keyword>
<dbReference type="SUPFAM" id="SSF57889">
    <property type="entry name" value="Cysteine-rich domain"/>
    <property type="match status" value="2"/>
</dbReference>
<dbReference type="SUPFAM" id="SSF56112">
    <property type="entry name" value="Protein kinase-like (PK-like)"/>
    <property type="match status" value="1"/>
</dbReference>
<gene>
    <name evidence="5" type="ORF">NCGR_LOCUS40933</name>
</gene>
<dbReference type="GO" id="GO:0004672">
    <property type="term" value="F:protein kinase activity"/>
    <property type="evidence" value="ECO:0007669"/>
    <property type="project" value="InterPro"/>
</dbReference>
<reference evidence="5" key="1">
    <citation type="submission" date="2020-10" db="EMBL/GenBank/DDBJ databases">
        <authorList>
            <person name="Han B."/>
            <person name="Lu T."/>
            <person name="Zhao Q."/>
            <person name="Huang X."/>
            <person name="Zhao Y."/>
        </authorList>
    </citation>
    <scope>NUCLEOTIDE SEQUENCE</scope>
</reference>